<keyword evidence="1" id="KW-0472">Membrane</keyword>
<gene>
    <name evidence="4" type="ORF">HMPREF9944_01374</name>
</gene>
<feature type="domain" description="DUF5683" evidence="3">
    <location>
        <begin position="71"/>
        <end position="236"/>
    </location>
</feature>
<dbReference type="PATRIC" id="fig|999422.3.peg.1425"/>
<dbReference type="InterPro" id="IPR043738">
    <property type="entry name" value="DUF5683"/>
</dbReference>
<name>H1HMC0_9BACT</name>
<dbReference type="OrthoDB" id="9813910at2"/>
<feature type="transmembrane region" description="Helical" evidence="1">
    <location>
        <begin position="174"/>
        <end position="192"/>
    </location>
</feature>
<protein>
    <recommendedName>
        <fullName evidence="3">DUF5683 domain-containing protein</fullName>
    </recommendedName>
</protein>
<feature type="transmembrane region" description="Helical" evidence="1">
    <location>
        <begin position="95"/>
        <end position="114"/>
    </location>
</feature>
<dbReference type="AlphaFoldDB" id="H1HMC0"/>
<dbReference type="HOGENOM" id="CLU_060256_0_0_10"/>
<dbReference type="EMBL" id="AGEK01000025">
    <property type="protein sequence ID" value="EHO70755.1"/>
    <property type="molecule type" value="Genomic_DNA"/>
</dbReference>
<organism evidence="4 5">
    <name type="scientific">Segatella maculosa OT 289</name>
    <dbReference type="NCBI Taxonomy" id="999422"/>
    <lineage>
        <taxon>Bacteria</taxon>
        <taxon>Pseudomonadati</taxon>
        <taxon>Bacteroidota</taxon>
        <taxon>Bacteroidia</taxon>
        <taxon>Bacteroidales</taxon>
        <taxon>Prevotellaceae</taxon>
        <taxon>Segatella</taxon>
    </lineage>
</organism>
<evidence type="ECO:0000313" key="5">
    <source>
        <dbReference type="Proteomes" id="UP000003167"/>
    </source>
</evidence>
<evidence type="ECO:0000313" key="4">
    <source>
        <dbReference type="EMBL" id="EHO70755.1"/>
    </source>
</evidence>
<dbReference type="RefSeq" id="WP_008565330.1">
    <property type="nucleotide sequence ID" value="NZ_JH594503.1"/>
</dbReference>
<dbReference type="Proteomes" id="UP000003167">
    <property type="component" value="Unassembled WGS sequence"/>
</dbReference>
<feature type="chain" id="PRO_5003550877" description="DUF5683 domain-containing protein" evidence="2">
    <location>
        <begin position="25"/>
        <end position="236"/>
    </location>
</feature>
<reference evidence="4 5" key="1">
    <citation type="submission" date="2011-12" db="EMBL/GenBank/DDBJ databases">
        <title>The Genome Sequence of Prevotella maculosa OT 289.</title>
        <authorList>
            <consortium name="The Broad Institute Genome Sequencing Platform"/>
            <person name="Earl A."/>
            <person name="Ward D."/>
            <person name="Feldgarden M."/>
            <person name="Gevers D."/>
            <person name="Izard J."/>
            <person name="Blanton J.M."/>
            <person name="Mathney J."/>
            <person name="Tanner A.C."/>
            <person name="Dewhirst F.E."/>
            <person name="Young S.K."/>
            <person name="Zeng Q."/>
            <person name="Gargeya S."/>
            <person name="Fitzgerald M."/>
            <person name="Haas B."/>
            <person name="Abouelleil A."/>
            <person name="Alvarado L."/>
            <person name="Arachchi H.M."/>
            <person name="Berlin A."/>
            <person name="Chapman S.B."/>
            <person name="Gearin G."/>
            <person name="Goldberg J."/>
            <person name="Griggs A."/>
            <person name="Gujja S."/>
            <person name="Hansen M."/>
            <person name="Heiman D."/>
            <person name="Howarth C."/>
            <person name="Larimer J."/>
            <person name="Lui A."/>
            <person name="MacDonald P.J.P."/>
            <person name="McCowen C."/>
            <person name="Montmayeur A."/>
            <person name="Murphy C."/>
            <person name="Neiman D."/>
            <person name="Pearson M."/>
            <person name="Priest M."/>
            <person name="Roberts A."/>
            <person name="Saif S."/>
            <person name="Shea T."/>
            <person name="Sisk P."/>
            <person name="Stolte C."/>
            <person name="Sykes S."/>
            <person name="Wortman J."/>
            <person name="Nusbaum C."/>
            <person name="Birren B."/>
        </authorList>
    </citation>
    <scope>NUCLEOTIDE SEQUENCE [LARGE SCALE GENOMIC DNA]</scope>
    <source>
        <strain evidence="4 5">OT 289</strain>
    </source>
</reference>
<keyword evidence="1" id="KW-0812">Transmembrane</keyword>
<dbReference type="STRING" id="999422.HMPREF9944_01374"/>
<accession>H1HMC0</accession>
<keyword evidence="5" id="KW-1185">Reference proteome</keyword>
<feature type="signal peptide" evidence="2">
    <location>
        <begin position="1"/>
        <end position="24"/>
    </location>
</feature>
<evidence type="ECO:0000256" key="1">
    <source>
        <dbReference type="SAM" id="Phobius"/>
    </source>
</evidence>
<evidence type="ECO:0000256" key="2">
    <source>
        <dbReference type="SAM" id="SignalP"/>
    </source>
</evidence>
<evidence type="ECO:0000259" key="3">
    <source>
        <dbReference type="Pfam" id="PF18935"/>
    </source>
</evidence>
<proteinExistence type="predicted"/>
<keyword evidence="1" id="KW-1133">Transmembrane helix</keyword>
<keyword evidence="2" id="KW-0732">Signal</keyword>
<sequence length="236" mass="27117">MSSARRSHIIAAMALFALPFCAYAQHEERHMPLADAPNMKATEVLTHADSVTLATDSLQMTKKKRDWATWKPDPKRALWLGLVLPGAGQIYNRKFWKLPIIYGGIVGCMYAMTWNNQMYHDYSQAYMDIMDNDPSTASYNQFMHLGAKITNENISRYQDLFKRRKDRYRRWRDMSFFVLAGVYALSVIDAYVDASLSEFDISNDLSLRVEPAIVNTDYQRHPLRSGGIGLHCSLNF</sequence>
<dbReference type="Pfam" id="PF18935">
    <property type="entry name" value="DUF5683"/>
    <property type="match status" value="1"/>
</dbReference>
<comment type="caution">
    <text evidence="4">The sequence shown here is derived from an EMBL/GenBank/DDBJ whole genome shotgun (WGS) entry which is preliminary data.</text>
</comment>